<dbReference type="GO" id="GO:0016301">
    <property type="term" value="F:kinase activity"/>
    <property type="evidence" value="ECO:0007669"/>
    <property type="project" value="UniProtKB-KW"/>
</dbReference>
<keyword evidence="4" id="KW-0067">ATP-binding</keyword>
<dbReference type="Proteomes" id="UP001597213">
    <property type="component" value="Unassembled WGS sequence"/>
</dbReference>
<accession>A0ABW4RAV0</accession>
<dbReference type="Pfam" id="PF02734">
    <property type="entry name" value="Dak2"/>
    <property type="match status" value="1"/>
</dbReference>
<evidence type="ECO:0000256" key="4">
    <source>
        <dbReference type="ARBA" id="ARBA00022840"/>
    </source>
</evidence>
<dbReference type="NCBIfam" id="NF011049">
    <property type="entry name" value="PRK14479.1"/>
    <property type="match status" value="1"/>
</dbReference>
<organism evidence="7 8">
    <name type="scientific">Paracoccus pacificus</name>
    <dbReference type="NCBI Taxonomy" id="1463598"/>
    <lineage>
        <taxon>Bacteria</taxon>
        <taxon>Pseudomonadati</taxon>
        <taxon>Pseudomonadota</taxon>
        <taxon>Alphaproteobacteria</taxon>
        <taxon>Rhodobacterales</taxon>
        <taxon>Paracoccaceae</taxon>
        <taxon>Paracoccus</taxon>
    </lineage>
</organism>
<keyword evidence="1" id="KW-0808">Transferase</keyword>
<reference evidence="8" key="1">
    <citation type="journal article" date="2019" name="Int. J. Syst. Evol. Microbiol.">
        <title>The Global Catalogue of Microorganisms (GCM) 10K type strain sequencing project: providing services to taxonomists for standard genome sequencing and annotation.</title>
        <authorList>
            <consortium name="The Broad Institute Genomics Platform"/>
            <consortium name="The Broad Institute Genome Sequencing Center for Infectious Disease"/>
            <person name="Wu L."/>
            <person name="Ma J."/>
        </authorList>
    </citation>
    <scope>NUCLEOTIDE SEQUENCE [LARGE SCALE GENOMIC DNA]</scope>
    <source>
        <strain evidence="8">CCUG 56029</strain>
    </source>
</reference>
<feature type="domain" description="DhaL" evidence="5">
    <location>
        <begin position="362"/>
        <end position="575"/>
    </location>
</feature>
<dbReference type="PROSITE" id="PS51480">
    <property type="entry name" value="DHAL"/>
    <property type="match status" value="1"/>
</dbReference>
<dbReference type="InterPro" id="IPR036117">
    <property type="entry name" value="DhaL_dom_sf"/>
</dbReference>
<dbReference type="Gene3D" id="1.25.40.340">
    <property type="match status" value="1"/>
</dbReference>
<dbReference type="PANTHER" id="PTHR28629:SF4">
    <property type="entry name" value="TRIOKINASE_FMN CYCLASE"/>
    <property type="match status" value="1"/>
</dbReference>
<evidence type="ECO:0000313" key="8">
    <source>
        <dbReference type="Proteomes" id="UP001597213"/>
    </source>
</evidence>
<keyword evidence="8" id="KW-1185">Reference proteome</keyword>
<dbReference type="Pfam" id="PF02733">
    <property type="entry name" value="Dak1"/>
    <property type="match status" value="1"/>
</dbReference>
<protein>
    <submittedName>
        <fullName evidence="7">Dihydroxyacetone kinase family protein</fullName>
    </submittedName>
</protein>
<evidence type="ECO:0000313" key="7">
    <source>
        <dbReference type="EMBL" id="MFD1883362.1"/>
    </source>
</evidence>
<sequence length="576" mass="57824">MKKLINDPRFVVRDLIDGLVATDPTIARLDGQAVILRADIPEDPAQRPVALISGGGSGHEPAHAGYVGKGMLTAAVAGDVFTSPSVDAVLAAVTASAGPAGAVLIVKNYTGDRLNFSLAAEMARAGGIPCEVVFVADDAALRDLVEPGRRRGIAGTVLVHKIAGAAAEAGRDLASVAAVARDAAADLVSMGVGLGPCTVPTAGTPGFELGPDEIEFGLGIHGEKGVERGALLPAGQIVERILDTLAAELGDRLAGPVALMVNGLGGTPPMELAIVAGHALAGLRRRGAQPELVYVGNFMTALEMPGCSLTVLPLRGERAALLRAPTGVRIWPASAEVGTGRVAAYNAPQTPLPATEPGPLTPALKAAVVRAADALVAAETYLTDLDSRAGDGDLGASMFRAAEAMRALPEGAFNDPQILLASLADALRRAIAGSSGPFYATALMRAAQQLAAPQIDDRQPAEAGAVDDAVDDAAWDRAFAAGVGAVGDIGGAKPGDRTMVDALAPALAAWNAARDGGATARAALVAAADAAEKGAEATAGMVPRLGRASYLGARAVGAPDGGAAAVAIWLRALAGK</sequence>
<dbReference type="InterPro" id="IPR004007">
    <property type="entry name" value="DhaL_dom"/>
</dbReference>
<dbReference type="PROSITE" id="PS51481">
    <property type="entry name" value="DHAK"/>
    <property type="match status" value="1"/>
</dbReference>
<dbReference type="InterPro" id="IPR004006">
    <property type="entry name" value="DhaK_dom"/>
</dbReference>
<dbReference type="SUPFAM" id="SSF82549">
    <property type="entry name" value="DAK1/DegV-like"/>
    <property type="match status" value="1"/>
</dbReference>
<dbReference type="SMART" id="SM01120">
    <property type="entry name" value="Dak2"/>
    <property type="match status" value="1"/>
</dbReference>
<evidence type="ECO:0000256" key="1">
    <source>
        <dbReference type="ARBA" id="ARBA00022679"/>
    </source>
</evidence>
<evidence type="ECO:0000259" key="6">
    <source>
        <dbReference type="PROSITE" id="PS51481"/>
    </source>
</evidence>
<dbReference type="EMBL" id="JBHUEN010000046">
    <property type="protein sequence ID" value="MFD1883362.1"/>
    <property type="molecule type" value="Genomic_DNA"/>
</dbReference>
<dbReference type="InterPro" id="IPR050861">
    <property type="entry name" value="Dihydroxyacetone_Kinase"/>
</dbReference>
<evidence type="ECO:0000256" key="2">
    <source>
        <dbReference type="ARBA" id="ARBA00022741"/>
    </source>
</evidence>
<gene>
    <name evidence="7" type="ORF">ACFSCT_16730</name>
</gene>
<evidence type="ECO:0000256" key="3">
    <source>
        <dbReference type="ARBA" id="ARBA00022777"/>
    </source>
</evidence>
<name>A0ABW4RAV0_9RHOB</name>
<comment type="caution">
    <text evidence="7">The sequence shown here is derived from an EMBL/GenBank/DDBJ whole genome shotgun (WGS) entry which is preliminary data.</text>
</comment>
<feature type="domain" description="DhaK" evidence="6">
    <location>
        <begin position="7"/>
        <end position="331"/>
    </location>
</feature>
<dbReference type="PANTHER" id="PTHR28629">
    <property type="entry name" value="TRIOKINASE/FMN CYCLASE"/>
    <property type="match status" value="1"/>
</dbReference>
<evidence type="ECO:0000259" key="5">
    <source>
        <dbReference type="PROSITE" id="PS51480"/>
    </source>
</evidence>
<dbReference type="SUPFAM" id="SSF101473">
    <property type="entry name" value="DhaL-like"/>
    <property type="match status" value="1"/>
</dbReference>
<dbReference type="Gene3D" id="3.30.1180.20">
    <property type="entry name" value="Dihydroxyacetone kinase, domain 2"/>
    <property type="match status" value="1"/>
</dbReference>
<dbReference type="Gene3D" id="3.40.50.10440">
    <property type="entry name" value="Dihydroxyacetone kinase, domain 1"/>
    <property type="match status" value="1"/>
</dbReference>
<dbReference type="RefSeq" id="WP_379144675.1">
    <property type="nucleotide sequence ID" value="NZ_JBHUEN010000046.1"/>
</dbReference>
<keyword evidence="3 7" id="KW-0418">Kinase</keyword>
<keyword evidence="2" id="KW-0547">Nucleotide-binding</keyword>
<proteinExistence type="predicted"/>